<dbReference type="Gene3D" id="3.80.10.10">
    <property type="entry name" value="Ribonuclease Inhibitor"/>
    <property type="match status" value="1"/>
</dbReference>
<dbReference type="PANTHER" id="PTHR43102:SF2">
    <property type="entry name" value="GAF DOMAIN-CONTAINING PROTEIN"/>
    <property type="match status" value="1"/>
</dbReference>
<evidence type="ECO:0000256" key="4">
    <source>
        <dbReference type="PROSITE-ProRule" id="PRU00091"/>
    </source>
</evidence>
<organism evidence="8 9">
    <name type="scientific">Phytophthora citrophthora</name>
    <dbReference type="NCBI Taxonomy" id="4793"/>
    <lineage>
        <taxon>Eukaryota</taxon>
        <taxon>Sar</taxon>
        <taxon>Stramenopiles</taxon>
        <taxon>Oomycota</taxon>
        <taxon>Peronosporomycetes</taxon>
        <taxon>Peronosporales</taxon>
        <taxon>Peronosporaceae</taxon>
        <taxon>Phytophthora</taxon>
    </lineage>
</organism>
<keyword evidence="6" id="KW-1133">Transmembrane helix</keyword>
<evidence type="ECO:0000256" key="1">
    <source>
        <dbReference type="ARBA" id="ARBA00022723"/>
    </source>
</evidence>
<feature type="domain" description="FYVE-type" evidence="7">
    <location>
        <begin position="1733"/>
        <end position="1793"/>
    </location>
</feature>
<evidence type="ECO:0000313" key="9">
    <source>
        <dbReference type="Proteomes" id="UP001259832"/>
    </source>
</evidence>
<dbReference type="InterPro" id="IPR017455">
    <property type="entry name" value="Znf_FYVE-rel"/>
</dbReference>
<dbReference type="Gene3D" id="3.30.450.40">
    <property type="match status" value="2"/>
</dbReference>
<dbReference type="SUPFAM" id="SSF55781">
    <property type="entry name" value="GAF domain-like"/>
    <property type="match status" value="2"/>
</dbReference>
<dbReference type="Proteomes" id="UP001259832">
    <property type="component" value="Unassembled WGS sequence"/>
</dbReference>
<keyword evidence="3" id="KW-0862">Zinc</keyword>
<evidence type="ECO:0000256" key="6">
    <source>
        <dbReference type="SAM" id="Phobius"/>
    </source>
</evidence>
<evidence type="ECO:0000259" key="7">
    <source>
        <dbReference type="PROSITE" id="PS50178"/>
    </source>
</evidence>
<feature type="transmembrane region" description="Helical" evidence="6">
    <location>
        <begin position="856"/>
        <end position="881"/>
    </location>
</feature>
<dbReference type="Pfam" id="PF26605">
    <property type="entry name" value="WLGC"/>
    <property type="match status" value="1"/>
</dbReference>
<dbReference type="Pfam" id="PF01590">
    <property type="entry name" value="GAF"/>
    <property type="match status" value="2"/>
</dbReference>
<reference evidence="8" key="1">
    <citation type="submission" date="2023-08" db="EMBL/GenBank/DDBJ databases">
        <title>Reference Genome Resource for the Citrus Pathogen Phytophthora citrophthora.</title>
        <authorList>
            <person name="Moller H."/>
            <person name="Coetzee B."/>
            <person name="Rose L.J."/>
            <person name="Van Niekerk J.M."/>
        </authorList>
    </citation>
    <scope>NUCLEOTIDE SEQUENCE</scope>
    <source>
        <strain evidence="8">STE-U-9442</strain>
    </source>
</reference>
<dbReference type="CDD" id="cd00065">
    <property type="entry name" value="FYVE_like_SF"/>
    <property type="match status" value="1"/>
</dbReference>
<feature type="transmembrane region" description="Helical" evidence="6">
    <location>
        <begin position="893"/>
        <end position="912"/>
    </location>
</feature>
<evidence type="ECO:0000313" key="8">
    <source>
        <dbReference type="EMBL" id="KAK1940837.1"/>
    </source>
</evidence>
<dbReference type="SUPFAM" id="SSF57903">
    <property type="entry name" value="FYVE/PHD zinc finger"/>
    <property type="match status" value="2"/>
</dbReference>
<feature type="region of interest" description="Disordered" evidence="5">
    <location>
        <begin position="1859"/>
        <end position="1881"/>
    </location>
</feature>
<dbReference type="PROSITE" id="PS50178">
    <property type="entry name" value="ZF_FYVE"/>
    <property type="match status" value="2"/>
</dbReference>
<comment type="caution">
    <text evidence="8">The sequence shown here is derived from an EMBL/GenBank/DDBJ whole genome shotgun (WGS) entry which is preliminary data.</text>
</comment>
<dbReference type="InterPro" id="IPR032675">
    <property type="entry name" value="LRR_dom_sf"/>
</dbReference>
<dbReference type="InterPro" id="IPR013083">
    <property type="entry name" value="Znf_RING/FYVE/PHD"/>
</dbReference>
<evidence type="ECO:0000256" key="2">
    <source>
        <dbReference type="ARBA" id="ARBA00022771"/>
    </source>
</evidence>
<dbReference type="InterPro" id="IPR029016">
    <property type="entry name" value="GAF-like_dom_sf"/>
</dbReference>
<feature type="region of interest" description="Disordered" evidence="5">
    <location>
        <begin position="1376"/>
        <end position="1415"/>
    </location>
</feature>
<accession>A0AAD9LMG4</accession>
<dbReference type="CDD" id="cd15745">
    <property type="entry name" value="FYVE_RUFY4"/>
    <property type="match status" value="1"/>
</dbReference>
<dbReference type="GO" id="GO:0008270">
    <property type="term" value="F:zinc ion binding"/>
    <property type="evidence" value="ECO:0007669"/>
    <property type="project" value="UniProtKB-KW"/>
</dbReference>
<dbReference type="Pfam" id="PF01363">
    <property type="entry name" value="FYVE"/>
    <property type="match status" value="2"/>
</dbReference>
<protein>
    <recommendedName>
        <fullName evidence="7">FYVE-type domain-containing protein</fullName>
    </recommendedName>
</protein>
<dbReference type="EMBL" id="JASMQC010000013">
    <property type="protein sequence ID" value="KAK1940837.1"/>
    <property type="molecule type" value="Genomic_DNA"/>
</dbReference>
<keyword evidence="6" id="KW-0472">Membrane</keyword>
<keyword evidence="1" id="KW-0479">Metal-binding</keyword>
<feature type="region of interest" description="Disordered" evidence="5">
    <location>
        <begin position="274"/>
        <end position="293"/>
    </location>
</feature>
<dbReference type="InterPro" id="IPR003018">
    <property type="entry name" value="GAF"/>
</dbReference>
<dbReference type="Gene3D" id="3.30.40.10">
    <property type="entry name" value="Zinc/RING finger domain, C3HC4 (zinc finger)"/>
    <property type="match status" value="2"/>
</dbReference>
<evidence type="ECO:0000256" key="3">
    <source>
        <dbReference type="ARBA" id="ARBA00022833"/>
    </source>
</evidence>
<feature type="transmembrane region" description="Helical" evidence="6">
    <location>
        <begin position="750"/>
        <end position="774"/>
    </location>
</feature>
<dbReference type="SUPFAM" id="SSF52058">
    <property type="entry name" value="L domain-like"/>
    <property type="match status" value="1"/>
</dbReference>
<name>A0AAD9LMG4_9STRA</name>
<dbReference type="PANTHER" id="PTHR43102">
    <property type="entry name" value="SLR1143 PROTEIN"/>
    <property type="match status" value="1"/>
</dbReference>
<keyword evidence="6" id="KW-0812">Transmembrane</keyword>
<keyword evidence="2 4" id="KW-0863">Zinc-finger</keyword>
<evidence type="ECO:0000256" key="5">
    <source>
        <dbReference type="SAM" id="MobiDB-lite"/>
    </source>
</evidence>
<feature type="domain" description="FYVE-type" evidence="7">
    <location>
        <begin position="349"/>
        <end position="403"/>
    </location>
</feature>
<feature type="transmembrane region" description="Helical" evidence="6">
    <location>
        <begin position="1000"/>
        <end position="1018"/>
    </location>
</feature>
<dbReference type="InterPro" id="IPR011011">
    <property type="entry name" value="Znf_FYVE_PHD"/>
</dbReference>
<gene>
    <name evidence="8" type="ORF">P3T76_007543</name>
</gene>
<keyword evidence="9" id="KW-1185">Reference proteome</keyword>
<dbReference type="SMART" id="SM00064">
    <property type="entry name" value="FYVE"/>
    <property type="match status" value="1"/>
</dbReference>
<proteinExistence type="predicted"/>
<dbReference type="InterPro" id="IPR058256">
    <property type="entry name" value="WLGC"/>
</dbReference>
<sequence>MRDPLRGSITVGERENEPTGLITKIYGRERLVFSRQQICDDLLDSLPKLHAALRNNPYKNQQLWRRTSSEHAKVKTFELVGMPPNDGAVDGTDVNYALAASTKLKCHLNEVLNVLVSQTSSDYEATMQALSGKRFEAGELLYSERCRLVSNGGNNSQALLGVQMASVRPSWKLLLTPSHLCHPEHPSTQRLCFESLTHRYSETNRAVHVLKTLPKRIHDQIIPRDYRSALRGNVDHLGIAFDIDSKTKETEDGREKRVTRIFVHGYVASPRMESTVTVDNNGRPRSRTSPELWDQRGPMIVNSESKNILALFTSQLKEFERVIGRRRFGFQSFIYFQPLREGSTLCTTCQICLRRFSLFRKEFYCQICGNLACGECSQLYEVEARVGQVRKNRVCLHCVVRVDSCTFADEDIIAALGPTVVPLRHSSDWFRTFSGSEATESTDNVVELGRIILKTAPTQKESAKTQLERYVNQTLRDSQHKFPSSSLKTAELVRDYRYTFDASITTYEGHPLPPTPPAARETRRQHYIQASGILEPEYDHSTLDLLAQVAAQRLNCPIGFVSLIDDSLFHSVGTFPPRNFGLQAPRTESMCSHTVYVDRPLVIKNAQCDLRFAQLPVVRDHGIQFYFGFPIRAPDGSIVASLCTSDRVPHQNISTADYAIMQTLADVASQLIAPRDRVVSIPYQPRVRSISNCRMKQRRVIAGLVCICQAWTIWLILLNVSPNRTVNRVMRTETFDYGSFLLFIDPSKTLVAMSALGLSIAGGGYLSVLIRMMFCTRKSTKLFSTRQPTSKINVLSKVGSSLHSAIANSSRCRTCSLFQSPSQCYELTDLKLGVKFVDLALEVLLLHQILETGSPVVLIAIFTFVVVSNVLSCAVMMFVPYERAPLAEIFVDILFDFLIVVGFPMLAVFYCLSTFSFDRAKLAINLEVFPPGWFEQDALVIADPAETEIIYQTENLRIMSILNLFTRIGVNFTLCFRLWLVVDLIQCPSKLQSSIYPKRNRFAAVFLVIFAILMVIFVEEGVRTSSQACRPHPQCVVNARRWVFLENGSLTQCPCLMLVDRDTAPKTYAEWVNPIDVTENVAQLASTGDLQTLQLTNRFLSVLPDELRRCSNLRHLSLEYTHTKTFPLWAKEFTKLEFFQIDSKFFSPMVALPDDLFDGMTSLTFIHFVAFISMTKLPSFKRVNELEIPHFGCISRNFLLSTICTISSVSFPSLKTLPDLGSVKNLQSFTTFARGAWCCNRFLNNCELSDPKCVVHPVWGTLAATCLASEDQATEATRTITTKFSFSICGPVLQPDAVQGKPTEETMAVCKGTMYRQCNKPNEVEAMCYNVRFMGITCTQTSYAIEMRRRQIAQGVGGTCDPKIEAWLGCNIRSGRSGSHARAPTYPRKQSTSTFKSYRPPQEQRRGGLAIQGSRGKQNMLFTDQQMADDLLATIPKLHAAISMDARRSSMWNRRGRRDGVTSYELVPSAHGSDDLDLAYGSLAKTEIKCHLNEVLNVLISHESSDYQSTMSALCGDKFRDGRVVFQQRCHFSEESRQTLAGSSSTPPEGAEGQKVLISVNMATLQPTLHMKFQSKKHRQPQKLCFASFTHQYASKDRAVHVMKTLPKHIHDELVPRSERTALRHQLDHLAVGFDIQSTPAPGGSSSQTTSIIAHGYASVTPPEAFGAYTNPRSRVTPTRTQVTRRRSAVMNPEAKHALDLLTRSLREFERVIRRRRFGFQSFVYFHTASVGDPELKSCSICQKKFSLLRRDFFCQLCGHMVCRDCSQLYEVEARIGDVRQNRICVECVVRVDACKFEDENLIAALGPTVVSDDRWFSDSEAESMDDETVSMESFSLQDQLTSDDPAMRSQALEQLGRLVSPTNSQLKSKRRRKQPKAKDLAEKVRWDIEHHLKQSLRVAEKHTRPEDCDVADLERDYAFEFDGQRTRDPNHPLPPMPEQDKENRRLQYINGSGVLDPTYDRAALNLLAQVAAKQLNCPVGYVSMVGEETFHAVGTFPQRPPEMNVAPRVENMCAHTVYADKPLVVKNPQRDMRFAQMPIIKDAGVKFYAGFPIRAPDGAIVASLCTSDFKPHDHISTKEYATMETLAKLAGELVVPRQLAAPAY</sequence>
<dbReference type="InterPro" id="IPR000306">
    <property type="entry name" value="Znf_FYVE"/>
</dbReference>